<proteinExistence type="inferred from homology"/>
<feature type="domain" description="Calcineurin-like phosphoesterase" evidence="2">
    <location>
        <begin position="1"/>
        <end position="205"/>
    </location>
</feature>
<dbReference type="InterPro" id="IPR011152">
    <property type="entry name" value="Pesterase_MJ0912"/>
</dbReference>
<dbReference type="GO" id="GO:0005737">
    <property type="term" value="C:cytoplasm"/>
    <property type="evidence" value="ECO:0007669"/>
    <property type="project" value="TreeGrafter"/>
</dbReference>
<name>A0A933GNI3_UNCTE</name>
<dbReference type="InterPro" id="IPR029052">
    <property type="entry name" value="Metallo-depent_PP-like"/>
</dbReference>
<evidence type="ECO:0000256" key="1">
    <source>
        <dbReference type="ARBA" id="ARBA00008950"/>
    </source>
</evidence>
<dbReference type="GO" id="GO:0016791">
    <property type="term" value="F:phosphatase activity"/>
    <property type="evidence" value="ECO:0007669"/>
    <property type="project" value="TreeGrafter"/>
</dbReference>
<dbReference type="SUPFAM" id="SSF56300">
    <property type="entry name" value="Metallo-dependent phosphatases"/>
    <property type="match status" value="1"/>
</dbReference>
<evidence type="ECO:0000313" key="3">
    <source>
        <dbReference type="EMBL" id="MBI4596681.1"/>
    </source>
</evidence>
<organism evidence="3 4">
    <name type="scientific">Tectimicrobiota bacterium</name>
    <dbReference type="NCBI Taxonomy" id="2528274"/>
    <lineage>
        <taxon>Bacteria</taxon>
        <taxon>Pseudomonadati</taxon>
        <taxon>Nitrospinota/Tectimicrobiota group</taxon>
        <taxon>Candidatus Tectimicrobiota</taxon>
    </lineage>
</organism>
<evidence type="ECO:0000259" key="2">
    <source>
        <dbReference type="Pfam" id="PF12850"/>
    </source>
</evidence>
<dbReference type="Pfam" id="PF12850">
    <property type="entry name" value="Metallophos_2"/>
    <property type="match status" value="1"/>
</dbReference>
<protein>
    <submittedName>
        <fullName evidence="3">Metallophosphoesterase family protein</fullName>
    </submittedName>
</protein>
<dbReference type="PANTHER" id="PTHR42850">
    <property type="entry name" value="METALLOPHOSPHOESTERASE"/>
    <property type="match status" value="1"/>
</dbReference>
<reference evidence="3" key="1">
    <citation type="submission" date="2020-07" db="EMBL/GenBank/DDBJ databases">
        <title>Huge and variable diversity of episymbiotic CPR bacteria and DPANN archaea in groundwater ecosystems.</title>
        <authorList>
            <person name="He C.Y."/>
            <person name="Keren R."/>
            <person name="Whittaker M."/>
            <person name="Farag I.F."/>
            <person name="Doudna J."/>
            <person name="Cate J.H.D."/>
            <person name="Banfield J.F."/>
        </authorList>
    </citation>
    <scope>NUCLEOTIDE SEQUENCE</scope>
    <source>
        <strain evidence="3">NC_groundwater_1482_Ag_S-0.65um_47_24</strain>
    </source>
</reference>
<comment type="caution">
    <text evidence="3">The sequence shown here is derived from an EMBL/GenBank/DDBJ whole genome shotgun (WGS) entry which is preliminary data.</text>
</comment>
<dbReference type="Gene3D" id="3.60.21.10">
    <property type="match status" value="1"/>
</dbReference>
<gene>
    <name evidence="3" type="ORF">HY730_09975</name>
</gene>
<dbReference type="AlphaFoldDB" id="A0A933GNI3"/>
<dbReference type="PIRSF" id="PIRSF000883">
    <property type="entry name" value="Pesterase_MJ0912"/>
    <property type="match status" value="1"/>
</dbReference>
<accession>A0A933GNI3</accession>
<dbReference type="InterPro" id="IPR050126">
    <property type="entry name" value="Ap4A_hydrolase"/>
</dbReference>
<dbReference type="PANTHER" id="PTHR42850:SF2">
    <property type="entry name" value="BLL5683 PROTEIN"/>
    <property type="match status" value="1"/>
</dbReference>
<dbReference type="Proteomes" id="UP000772181">
    <property type="component" value="Unassembled WGS sequence"/>
</dbReference>
<comment type="similarity">
    <text evidence="1">Belongs to the metallophosphoesterase superfamily. YfcE family.</text>
</comment>
<evidence type="ECO:0000313" key="4">
    <source>
        <dbReference type="Proteomes" id="UP000772181"/>
    </source>
</evidence>
<sequence>MKYGIISDVHSNLEALLSVKESLEMDGAEEVIFLGDAVGYGANPNEVLELLVDWVRVFIAGNHDMAAVGLTDINYFNPYAKEAILWTAKQLTFKNRALLKSLPYVIKRENYTFVHASPEEFKKWHYILSAEDAYRNFRILDTQVCFIGHSHCPVTFVFHKERIEVTADKKVLLEDAKRYIINEGSVGQPRDGNPMAAYALLDTESKSVEIKRVPYNVILAQQKMRRANLPNYLIERLTWGH</sequence>
<dbReference type="InterPro" id="IPR024654">
    <property type="entry name" value="Calcineurin-like_PHP_lpxH"/>
</dbReference>
<dbReference type="EMBL" id="JACQWF010000430">
    <property type="protein sequence ID" value="MBI4596681.1"/>
    <property type="molecule type" value="Genomic_DNA"/>
</dbReference>